<dbReference type="AlphaFoldDB" id="A0A8H3INN8"/>
<dbReference type="OrthoDB" id="5328412at2759"/>
<name>A0A8H3INN8_9LECA</name>
<evidence type="ECO:0000256" key="1">
    <source>
        <dbReference type="SAM" id="SignalP"/>
    </source>
</evidence>
<sequence length="478" mass="54328">MSGFSQVIIWSRFLLVSRDCLAVNDEEAGEKWRAGDAAKSTRFFSRALDQYHAGLELFPRNFDLAYNRARLQYDLAQQPRLLNHLPFTVVELLEVALESHRYALDINQDNADLLFNTAQVLTSIAEASTERIPTENGSMENLQFLQEALEFFQRCLSLQSYQLTQREELETSVMTNPSEQPISTFGPNQESQTDAVEEEVWTSIEEPVTDDSLIDTLMAQLGTLTTIMSVARPIVNLGWIEEYYCEMLQSRVELFSKSSERLGEIRLMKAKFWTALADAKFHHQNIGILAYEHELNISFDRNFDLQRNEQGLIDRADAEITFCNSILETNRGISEPEVLQLSSIRWRHVTKALEDLTAASKLPQADNLARVHLRRGDCELMRYGLGKGPYPHELAAKSTPTLIGNAEIYYRGAAKLGLITGAAEEEREASVKEAVVAKLCGNPEKYNSLLLNNRELTLEIVRDMQDDYLLSNLDLEKF</sequence>
<dbReference type="EMBL" id="CAJPDS010000029">
    <property type="protein sequence ID" value="CAF9921830.1"/>
    <property type="molecule type" value="Genomic_DNA"/>
</dbReference>
<gene>
    <name evidence="2" type="ORF">HETSPECPRED_004644</name>
</gene>
<feature type="chain" id="PRO_5034401367" evidence="1">
    <location>
        <begin position="23"/>
        <end position="478"/>
    </location>
</feature>
<evidence type="ECO:0000313" key="3">
    <source>
        <dbReference type="Proteomes" id="UP000664521"/>
    </source>
</evidence>
<dbReference type="SUPFAM" id="SSF48452">
    <property type="entry name" value="TPR-like"/>
    <property type="match status" value="1"/>
</dbReference>
<dbReference type="Proteomes" id="UP000664521">
    <property type="component" value="Unassembled WGS sequence"/>
</dbReference>
<protein>
    <submittedName>
        <fullName evidence="2">Uncharacterized protein</fullName>
    </submittedName>
</protein>
<accession>A0A8H3INN8</accession>
<keyword evidence="1" id="KW-0732">Signal</keyword>
<feature type="signal peptide" evidence="1">
    <location>
        <begin position="1"/>
        <end position="22"/>
    </location>
</feature>
<dbReference type="InterPro" id="IPR011990">
    <property type="entry name" value="TPR-like_helical_dom_sf"/>
</dbReference>
<evidence type="ECO:0000313" key="2">
    <source>
        <dbReference type="EMBL" id="CAF9921830.1"/>
    </source>
</evidence>
<proteinExistence type="predicted"/>
<organism evidence="2 3">
    <name type="scientific">Heterodermia speciosa</name>
    <dbReference type="NCBI Taxonomy" id="116794"/>
    <lineage>
        <taxon>Eukaryota</taxon>
        <taxon>Fungi</taxon>
        <taxon>Dikarya</taxon>
        <taxon>Ascomycota</taxon>
        <taxon>Pezizomycotina</taxon>
        <taxon>Lecanoromycetes</taxon>
        <taxon>OSLEUM clade</taxon>
        <taxon>Lecanoromycetidae</taxon>
        <taxon>Caliciales</taxon>
        <taxon>Physciaceae</taxon>
        <taxon>Heterodermia</taxon>
    </lineage>
</organism>
<comment type="caution">
    <text evidence="2">The sequence shown here is derived from an EMBL/GenBank/DDBJ whole genome shotgun (WGS) entry which is preliminary data.</text>
</comment>
<dbReference type="Gene3D" id="1.25.40.10">
    <property type="entry name" value="Tetratricopeptide repeat domain"/>
    <property type="match status" value="1"/>
</dbReference>
<reference evidence="2" key="1">
    <citation type="submission" date="2021-03" db="EMBL/GenBank/DDBJ databases">
        <authorList>
            <person name="Tagirdzhanova G."/>
        </authorList>
    </citation>
    <scope>NUCLEOTIDE SEQUENCE</scope>
</reference>
<keyword evidence="3" id="KW-1185">Reference proteome</keyword>